<dbReference type="InterPro" id="IPR009057">
    <property type="entry name" value="Homeodomain-like_sf"/>
</dbReference>
<dbReference type="PANTHER" id="PTHR30055:SF234">
    <property type="entry name" value="HTH-TYPE TRANSCRIPTIONAL REGULATOR BETI"/>
    <property type="match status" value="1"/>
</dbReference>
<evidence type="ECO:0000256" key="4">
    <source>
        <dbReference type="PROSITE-ProRule" id="PRU00335"/>
    </source>
</evidence>
<gene>
    <name evidence="6" type="ORF">MOTC310_28210</name>
</gene>
<keyword evidence="7" id="KW-1185">Reference proteome</keyword>
<comment type="caution">
    <text evidence="6">The sequence shown here is derived from an EMBL/GenBank/DDBJ whole genome shotgun (WGS) entry which is preliminary data.</text>
</comment>
<dbReference type="RefSeq" id="WP_331304168.1">
    <property type="nucleotide sequence ID" value="NZ_MLCA01000015.1"/>
</dbReference>
<dbReference type="Proteomes" id="UP001355206">
    <property type="component" value="Unassembled WGS sequence"/>
</dbReference>
<feature type="DNA-binding region" description="H-T-H motif" evidence="4">
    <location>
        <begin position="36"/>
        <end position="55"/>
    </location>
</feature>
<evidence type="ECO:0000259" key="5">
    <source>
        <dbReference type="PROSITE" id="PS50977"/>
    </source>
</evidence>
<dbReference type="Gene3D" id="1.10.357.10">
    <property type="entry name" value="Tetracycline Repressor, domain 2"/>
    <property type="match status" value="1"/>
</dbReference>
<protein>
    <submittedName>
        <fullName evidence="6">TetR family transcriptional regulator</fullName>
    </submittedName>
</protein>
<keyword evidence="3" id="KW-0804">Transcription</keyword>
<sequence>MSTPTDRRSRKRLATRQAISDVATQLFMERGFDAVTVDEIAAAADVGRMTVFNHFPRKEDMFYDRDEEGREILRATLRQRDPRVAPVETLRLLAHRLVTGRNPVVEFSARSGAFVATAAGSETLRARARAIRDELADVVRVALAESVGRRPEDPDAELAASLLLATWSVAFLQAHRTFRATREAAAANAAFLAIIDQGTAGLQAALAGTPYAEAAAP</sequence>
<evidence type="ECO:0000256" key="3">
    <source>
        <dbReference type="ARBA" id="ARBA00023163"/>
    </source>
</evidence>
<evidence type="ECO:0000256" key="1">
    <source>
        <dbReference type="ARBA" id="ARBA00023015"/>
    </source>
</evidence>
<reference evidence="6 7" key="1">
    <citation type="journal article" date="2012" name="Genet. Mol. Biol.">
        <title>Analysis of 16S rRNA and mxaF genes revealing insights into Methylobacterium niche-specific plant association.</title>
        <authorList>
            <person name="Dourado M.N."/>
            <person name="Andreote F.D."/>
            <person name="Dini-Andreote F."/>
            <person name="Conti R."/>
            <person name="Araujo J.M."/>
            <person name="Araujo W.L."/>
        </authorList>
    </citation>
    <scope>NUCLEOTIDE SEQUENCE [LARGE SCALE GENOMIC DNA]</scope>
    <source>
        <strain evidence="6 7">TC3-10</strain>
    </source>
</reference>
<evidence type="ECO:0000313" key="7">
    <source>
        <dbReference type="Proteomes" id="UP001355206"/>
    </source>
</evidence>
<dbReference type="PANTHER" id="PTHR30055">
    <property type="entry name" value="HTH-TYPE TRANSCRIPTIONAL REGULATOR RUTR"/>
    <property type="match status" value="1"/>
</dbReference>
<dbReference type="SUPFAM" id="SSF46689">
    <property type="entry name" value="Homeodomain-like"/>
    <property type="match status" value="1"/>
</dbReference>
<dbReference type="Gene3D" id="1.10.10.60">
    <property type="entry name" value="Homeodomain-like"/>
    <property type="match status" value="1"/>
</dbReference>
<keyword evidence="1" id="KW-0805">Transcription regulation</keyword>
<feature type="domain" description="HTH tetR-type" evidence="5">
    <location>
        <begin position="13"/>
        <end position="73"/>
    </location>
</feature>
<accession>A0ABU7TWB0</accession>
<dbReference type="PROSITE" id="PS50977">
    <property type="entry name" value="HTH_TETR_2"/>
    <property type="match status" value="1"/>
</dbReference>
<dbReference type="Pfam" id="PF00440">
    <property type="entry name" value="TetR_N"/>
    <property type="match status" value="1"/>
</dbReference>
<name>A0ABU7TWB0_9HYPH</name>
<dbReference type="EMBL" id="MLCA01000015">
    <property type="protein sequence ID" value="MEE7494092.1"/>
    <property type="molecule type" value="Genomic_DNA"/>
</dbReference>
<dbReference type="InterPro" id="IPR001647">
    <property type="entry name" value="HTH_TetR"/>
</dbReference>
<keyword evidence="2 4" id="KW-0238">DNA-binding</keyword>
<dbReference type="PRINTS" id="PR00455">
    <property type="entry name" value="HTHTETR"/>
</dbReference>
<organism evidence="6 7">
    <name type="scientific">Methylobacterium oryzae</name>
    <dbReference type="NCBI Taxonomy" id="334852"/>
    <lineage>
        <taxon>Bacteria</taxon>
        <taxon>Pseudomonadati</taxon>
        <taxon>Pseudomonadota</taxon>
        <taxon>Alphaproteobacteria</taxon>
        <taxon>Hyphomicrobiales</taxon>
        <taxon>Methylobacteriaceae</taxon>
        <taxon>Methylobacterium</taxon>
    </lineage>
</organism>
<proteinExistence type="predicted"/>
<dbReference type="InterPro" id="IPR050109">
    <property type="entry name" value="HTH-type_TetR-like_transc_reg"/>
</dbReference>
<evidence type="ECO:0000256" key="2">
    <source>
        <dbReference type="ARBA" id="ARBA00023125"/>
    </source>
</evidence>
<evidence type="ECO:0000313" key="6">
    <source>
        <dbReference type="EMBL" id="MEE7494092.1"/>
    </source>
</evidence>